<dbReference type="RefSeq" id="WP_248864478.1">
    <property type="nucleotide sequence ID" value="NZ_CP086322.1"/>
</dbReference>
<dbReference type="Proteomes" id="UP000830115">
    <property type="component" value="Chromosome"/>
</dbReference>
<protein>
    <submittedName>
        <fullName evidence="1">Uncharacterized protein</fullName>
    </submittedName>
</protein>
<evidence type="ECO:0000313" key="2">
    <source>
        <dbReference type="Proteomes" id="UP000830115"/>
    </source>
</evidence>
<evidence type="ECO:0000313" key="1">
    <source>
        <dbReference type="EMBL" id="UQA93602.1"/>
    </source>
</evidence>
<proteinExistence type="predicted"/>
<accession>A0ABY4M8B2</accession>
<organism evidence="1 2">
    <name type="scientific">Streptomyces halobius</name>
    <dbReference type="NCBI Taxonomy" id="2879846"/>
    <lineage>
        <taxon>Bacteria</taxon>
        <taxon>Bacillati</taxon>
        <taxon>Actinomycetota</taxon>
        <taxon>Actinomycetes</taxon>
        <taxon>Kitasatosporales</taxon>
        <taxon>Streptomycetaceae</taxon>
        <taxon>Streptomyces</taxon>
    </lineage>
</organism>
<gene>
    <name evidence="1" type="ORF">K9S39_18645</name>
</gene>
<sequence length="72" mass="7622">MSDERGVEHAAPGLLTEEQVQSGLEAATDLERGLAATPTTISGGIQSIIELVNIKNLTEYLNKKVQENGSGQ</sequence>
<dbReference type="EMBL" id="CP086322">
    <property type="protein sequence ID" value="UQA93602.1"/>
    <property type="molecule type" value="Genomic_DNA"/>
</dbReference>
<name>A0ABY4M8B2_9ACTN</name>
<keyword evidence="2" id="KW-1185">Reference proteome</keyword>
<reference evidence="1" key="1">
    <citation type="submission" date="2021-10" db="EMBL/GenBank/DDBJ databases">
        <title>Streptomyces nigrumlapis sp.nov.,an antimicrobial producing actinobacterium isolated from Black Gobi rocks.</title>
        <authorList>
            <person name="Wen Y."/>
            <person name="Zhang W."/>
            <person name="Liu X.G."/>
        </authorList>
    </citation>
    <scope>NUCLEOTIDE SEQUENCE</scope>
    <source>
        <strain evidence="1">ST13-2-2</strain>
    </source>
</reference>